<feature type="region of interest" description="Disordered" evidence="1">
    <location>
        <begin position="441"/>
        <end position="469"/>
    </location>
</feature>
<evidence type="ECO:0000313" key="4">
    <source>
        <dbReference type="Proteomes" id="UP001589867"/>
    </source>
</evidence>
<keyword evidence="2" id="KW-1133">Transmembrane helix</keyword>
<feature type="transmembrane region" description="Helical" evidence="2">
    <location>
        <begin position="190"/>
        <end position="208"/>
    </location>
</feature>
<name>A0ABV6LWV3_9ACTN</name>
<proteinExistence type="predicted"/>
<gene>
    <name evidence="3" type="ORF">ACFFIA_04420</name>
</gene>
<evidence type="ECO:0008006" key="5">
    <source>
        <dbReference type="Google" id="ProtNLM"/>
    </source>
</evidence>
<keyword evidence="4" id="KW-1185">Reference proteome</keyword>
<reference evidence="3 4" key="1">
    <citation type="submission" date="2024-09" db="EMBL/GenBank/DDBJ databases">
        <authorList>
            <person name="Sun Q."/>
            <person name="Mori K."/>
        </authorList>
    </citation>
    <scope>NUCLEOTIDE SEQUENCE [LARGE SCALE GENOMIC DNA]</scope>
    <source>
        <strain evidence="3 4">TBRC 3947</strain>
    </source>
</reference>
<feature type="transmembrane region" description="Helical" evidence="2">
    <location>
        <begin position="404"/>
        <end position="432"/>
    </location>
</feature>
<organism evidence="3 4">
    <name type="scientific">Phytohabitans kaempferiae</name>
    <dbReference type="NCBI Taxonomy" id="1620943"/>
    <lineage>
        <taxon>Bacteria</taxon>
        <taxon>Bacillati</taxon>
        <taxon>Actinomycetota</taxon>
        <taxon>Actinomycetes</taxon>
        <taxon>Micromonosporales</taxon>
        <taxon>Micromonosporaceae</taxon>
    </lineage>
</organism>
<keyword evidence="2" id="KW-0472">Membrane</keyword>
<accession>A0ABV6LWV3</accession>
<evidence type="ECO:0000313" key="3">
    <source>
        <dbReference type="EMBL" id="MFC0526899.1"/>
    </source>
</evidence>
<dbReference type="EMBL" id="JBHLUH010000004">
    <property type="protein sequence ID" value="MFC0526899.1"/>
    <property type="molecule type" value="Genomic_DNA"/>
</dbReference>
<feature type="transmembrane region" description="Helical" evidence="2">
    <location>
        <begin position="74"/>
        <end position="95"/>
    </location>
</feature>
<keyword evidence="2" id="KW-0812">Transmembrane</keyword>
<feature type="transmembrane region" description="Helical" evidence="2">
    <location>
        <begin position="22"/>
        <end position="41"/>
    </location>
</feature>
<feature type="transmembrane region" description="Helical" evidence="2">
    <location>
        <begin position="362"/>
        <end position="384"/>
    </location>
</feature>
<dbReference type="RefSeq" id="WP_377245609.1">
    <property type="nucleotide sequence ID" value="NZ_JBHLUH010000004.1"/>
</dbReference>
<evidence type="ECO:0000256" key="1">
    <source>
        <dbReference type="SAM" id="MobiDB-lite"/>
    </source>
</evidence>
<dbReference type="Proteomes" id="UP001589867">
    <property type="component" value="Unassembled WGS sequence"/>
</dbReference>
<feature type="compositionally biased region" description="Low complexity" evidence="1">
    <location>
        <begin position="441"/>
        <end position="457"/>
    </location>
</feature>
<comment type="caution">
    <text evidence="3">The sequence shown here is derived from an EMBL/GenBank/DDBJ whole genome shotgun (WGS) entry which is preliminary data.</text>
</comment>
<protein>
    <recommendedName>
        <fullName evidence="5">Integral membrane protein</fullName>
    </recommendedName>
</protein>
<feature type="transmembrane region" description="Helical" evidence="2">
    <location>
        <begin position="48"/>
        <end position="68"/>
    </location>
</feature>
<feature type="transmembrane region" description="Helical" evidence="2">
    <location>
        <begin position="283"/>
        <end position="309"/>
    </location>
</feature>
<sequence>MTATGGVAAPPLPPRPRRYRTFTSAVVETGAVLAMAVRLLWRHWPVLFALYFAGAAARAFILIGAVQASKVHAALGMMVVILGPIATLSALVLMLRVMRPSLPWLAVATADPPDSDTLEGAAPRRSTLLDHIASALVPFLAVYASWGYLTQDISDYVYEVWRDASFNDARVFDDPTVLSRELDERLPFDMTIGLIVVIVFAVLLRWLLNTWRGGGRWPALGIVGAYIEVAWILVTVAALNQARTPITDWVQGRKVVQWLLDVWNGVVEALGPLTNLVRSTSEWLVGAIASADSVIVVPLAWLAVGAVVYGHKLAPPAPSSSELLQRAGKRWNALPKPVRVVGANVSSDMRDRFTPLVHGIRTLAQAGLAPMLFFCIAFLVAQTASDWLWEVERLIIGPRELGAVWIPISGPLSLLNDAVGMVLLACLLGAAVDRVLRLQPASTESSPADSESPDSSSVGDGVQEAGSRA</sequence>
<feature type="transmembrane region" description="Helical" evidence="2">
    <location>
        <begin position="220"/>
        <end position="239"/>
    </location>
</feature>
<evidence type="ECO:0000256" key="2">
    <source>
        <dbReference type="SAM" id="Phobius"/>
    </source>
</evidence>